<keyword evidence="2" id="KW-1185">Reference proteome</keyword>
<accession>A0A6G0W0V1</accession>
<comment type="caution">
    <text evidence="1">The sequence shown here is derived from an EMBL/GenBank/DDBJ whole genome shotgun (WGS) entry which is preliminary data.</text>
</comment>
<proteinExistence type="predicted"/>
<evidence type="ECO:0000313" key="1">
    <source>
        <dbReference type="EMBL" id="KAF0716475.1"/>
    </source>
</evidence>
<evidence type="ECO:0000313" key="2">
    <source>
        <dbReference type="Proteomes" id="UP000478052"/>
    </source>
</evidence>
<dbReference type="EMBL" id="VUJU01009985">
    <property type="protein sequence ID" value="KAF0716475.1"/>
    <property type="molecule type" value="Genomic_DNA"/>
</dbReference>
<sequence length="256" mass="28921">MEPQVQANPLTTSQLNVPLNLTLNNILQPLDHQFVNNPNIVSTEDIFDDSILLNCEKIEKTFLNVKLCKWIVNFHVSQNCVNALFLILRSEGLDLPKDTRTLIKTPKTKNHTVISIHPGLYIHLGIEFMLSKLITAHLEHFKNDQIQLGMNVDGLPLTSSSKSSLWPILISFVNIQNLSQIPYCRALCESLRNRGNPKFRHRGRHCGISSVVKRTIDAYVQGTVVHTIFQYGQKNSLQVKYESRVHTGLGCTALSD</sequence>
<dbReference type="Proteomes" id="UP000478052">
    <property type="component" value="Unassembled WGS sequence"/>
</dbReference>
<dbReference type="OrthoDB" id="10062362at2759"/>
<protein>
    <submittedName>
        <fullName evidence="1">DUF4806 domain-containing protein</fullName>
    </submittedName>
</protein>
<name>A0A6G0W0V1_APHCR</name>
<gene>
    <name evidence="1" type="ORF">FWK35_00027015</name>
</gene>
<organism evidence="1 2">
    <name type="scientific">Aphis craccivora</name>
    <name type="common">Cowpea aphid</name>
    <dbReference type="NCBI Taxonomy" id="307492"/>
    <lineage>
        <taxon>Eukaryota</taxon>
        <taxon>Metazoa</taxon>
        <taxon>Ecdysozoa</taxon>
        <taxon>Arthropoda</taxon>
        <taxon>Hexapoda</taxon>
        <taxon>Insecta</taxon>
        <taxon>Pterygota</taxon>
        <taxon>Neoptera</taxon>
        <taxon>Paraneoptera</taxon>
        <taxon>Hemiptera</taxon>
        <taxon>Sternorrhyncha</taxon>
        <taxon>Aphidomorpha</taxon>
        <taxon>Aphidoidea</taxon>
        <taxon>Aphididae</taxon>
        <taxon>Aphidini</taxon>
        <taxon>Aphis</taxon>
        <taxon>Aphis</taxon>
    </lineage>
</organism>
<reference evidence="1 2" key="1">
    <citation type="submission" date="2019-08" db="EMBL/GenBank/DDBJ databases">
        <title>Whole genome of Aphis craccivora.</title>
        <authorList>
            <person name="Voronova N.V."/>
            <person name="Shulinski R.S."/>
            <person name="Bandarenka Y.V."/>
            <person name="Zhorov D.G."/>
            <person name="Warner D."/>
        </authorList>
    </citation>
    <scope>NUCLEOTIDE SEQUENCE [LARGE SCALE GENOMIC DNA]</scope>
    <source>
        <strain evidence="1">180601</strain>
        <tissue evidence="1">Whole Body</tissue>
    </source>
</reference>
<dbReference type="AlphaFoldDB" id="A0A6G0W0V1"/>